<keyword evidence="3" id="KW-1185">Reference proteome</keyword>
<evidence type="ECO:0000256" key="1">
    <source>
        <dbReference type="SAM" id="MobiDB-lite"/>
    </source>
</evidence>
<gene>
    <name evidence="2" type="ORF">ALC60_09053</name>
</gene>
<protein>
    <submittedName>
        <fullName evidence="2">Uncharacterized protein</fullName>
    </submittedName>
</protein>
<dbReference type="AlphaFoldDB" id="A0A151WV95"/>
<reference evidence="2 3" key="1">
    <citation type="submission" date="2015-09" db="EMBL/GenBank/DDBJ databases">
        <title>Trachymyrmex zeteki WGS genome.</title>
        <authorList>
            <person name="Nygaard S."/>
            <person name="Hu H."/>
            <person name="Boomsma J."/>
            <person name="Zhang G."/>
        </authorList>
    </citation>
    <scope>NUCLEOTIDE SEQUENCE [LARGE SCALE GENOMIC DNA]</scope>
    <source>
        <strain evidence="2">Tzet28-1</strain>
        <tissue evidence="2">Whole body</tissue>
    </source>
</reference>
<dbReference type="EMBL" id="KQ982706">
    <property type="protein sequence ID" value="KYQ51852.1"/>
    <property type="molecule type" value="Genomic_DNA"/>
</dbReference>
<sequence>MDLRNDIKKATSLPFLDKDAKFYRLQEPSQAAKDKKMNERPVKKPRNSHLLEDSYSENDDRDINICSRVKSTFDKHEVSAAVKEVNGGRDLSNKHWEESFFRNLEEMIQCGKDISQNSSKYDNIKVNQPKANNLNDKYIQQKDKLYRNAAIMGLLKTNKISLQDLIINENPIRKEDELETMHESIINGQYNGCIMDSDKCHVESVPLREDPEIYVHPLQMGLDKNQFKDIDLVSRIGKKTKVTPQDHFLGATDDTFFNFVKKKDSS</sequence>
<evidence type="ECO:0000313" key="3">
    <source>
        <dbReference type="Proteomes" id="UP000075809"/>
    </source>
</evidence>
<organism evidence="2 3">
    <name type="scientific">Mycetomoellerius zeteki</name>
    <dbReference type="NCBI Taxonomy" id="64791"/>
    <lineage>
        <taxon>Eukaryota</taxon>
        <taxon>Metazoa</taxon>
        <taxon>Ecdysozoa</taxon>
        <taxon>Arthropoda</taxon>
        <taxon>Hexapoda</taxon>
        <taxon>Insecta</taxon>
        <taxon>Pterygota</taxon>
        <taxon>Neoptera</taxon>
        <taxon>Endopterygota</taxon>
        <taxon>Hymenoptera</taxon>
        <taxon>Apocrita</taxon>
        <taxon>Aculeata</taxon>
        <taxon>Formicoidea</taxon>
        <taxon>Formicidae</taxon>
        <taxon>Myrmicinae</taxon>
        <taxon>Mycetomoellerius</taxon>
    </lineage>
</organism>
<dbReference type="Proteomes" id="UP000075809">
    <property type="component" value="Unassembled WGS sequence"/>
</dbReference>
<name>A0A151WV95_9HYME</name>
<feature type="region of interest" description="Disordered" evidence="1">
    <location>
        <begin position="26"/>
        <end position="55"/>
    </location>
</feature>
<dbReference type="OrthoDB" id="7605339at2759"/>
<feature type="compositionally biased region" description="Basic and acidic residues" evidence="1">
    <location>
        <begin position="32"/>
        <end position="42"/>
    </location>
</feature>
<dbReference type="KEGG" id="mzt:108725834"/>
<accession>A0A151WV95</accession>
<proteinExistence type="predicted"/>
<evidence type="ECO:0000313" key="2">
    <source>
        <dbReference type="EMBL" id="KYQ51852.1"/>
    </source>
</evidence>